<dbReference type="InterPro" id="IPR003340">
    <property type="entry name" value="B3_DNA-bd"/>
</dbReference>
<dbReference type="SMART" id="SM01019">
    <property type="entry name" value="B3"/>
    <property type="match status" value="1"/>
</dbReference>
<dbReference type="InterPro" id="IPR027417">
    <property type="entry name" value="P-loop_NTPase"/>
</dbReference>
<dbReference type="SUPFAM" id="SSF52540">
    <property type="entry name" value="P-loop containing nucleoside triphosphate hydrolases"/>
    <property type="match status" value="1"/>
</dbReference>
<proteinExistence type="predicted"/>
<dbReference type="PROSITE" id="PS50104">
    <property type="entry name" value="TIR"/>
    <property type="match status" value="1"/>
</dbReference>
<evidence type="ECO:0000259" key="12">
    <source>
        <dbReference type="PROSITE" id="PS50104"/>
    </source>
</evidence>
<dbReference type="GO" id="GO:0051707">
    <property type="term" value="P:response to other organism"/>
    <property type="evidence" value="ECO:0007669"/>
    <property type="project" value="UniProtKB-ARBA"/>
</dbReference>
<dbReference type="InterPro" id="IPR055414">
    <property type="entry name" value="LRR_R13L4/SHOC2-like"/>
</dbReference>
<keyword evidence="8" id="KW-0539">Nucleus</keyword>
<feature type="compositionally biased region" description="Basic and acidic residues" evidence="10">
    <location>
        <begin position="1440"/>
        <end position="1453"/>
    </location>
</feature>
<dbReference type="GO" id="GO:0008270">
    <property type="term" value="F:zinc ion binding"/>
    <property type="evidence" value="ECO:0007669"/>
    <property type="project" value="UniProtKB-KW"/>
</dbReference>
<dbReference type="PRINTS" id="PR00364">
    <property type="entry name" value="DISEASERSIST"/>
</dbReference>
<keyword evidence="3" id="KW-0677">Repeat</keyword>
<evidence type="ECO:0000256" key="8">
    <source>
        <dbReference type="ARBA" id="ARBA00023242"/>
    </source>
</evidence>
<dbReference type="GO" id="GO:0007165">
    <property type="term" value="P:signal transduction"/>
    <property type="evidence" value="ECO:0007669"/>
    <property type="project" value="InterPro"/>
</dbReference>
<dbReference type="Gene3D" id="3.40.50.300">
    <property type="entry name" value="P-loop containing nucleotide triphosphate hydrolases"/>
    <property type="match status" value="1"/>
</dbReference>
<dbReference type="Gene3D" id="2.40.330.10">
    <property type="entry name" value="DNA-binding pseudobarrel domain"/>
    <property type="match status" value="1"/>
</dbReference>
<dbReference type="Pfam" id="PF23282">
    <property type="entry name" value="WHD_ROQ1"/>
    <property type="match status" value="1"/>
</dbReference>
<keyword evidence="7" id="KW-0804">Transcription</keyword>
<dbReference type="SUPFAM" id="SSF46785">
    <property type="entry name" value="Winged helix' DNA-binding domain"/>
    <property type="match status" value="1"/>
</dbReference>
<comment type="subcellular location">
    <subcellularLocation>
        <location evidence="1">Nucleus</location>
    </subcellularLocation>
</comment>
<dbReference type="GO" id="GO:0005634">
    <property type="term" value="C:nucleus"/>
    <property type="evidence" value="ECO:0007669"/>
    <property type="project" value="UniProtKB-SubCell"/>
</dbReference>
<keyword evidence="9" id="KW-0862">Zinc</keyword>
<evidence type="ECO:0000259" key="11">
    <source>
        <dbReference type="PROSITE" id="PS50103"/>
    </source>
</evidence>
<keyword evidence="6" id="KW-0238">DNA-binding</keyword>
<accession>A0A8X7TFE9</accession>
<dbReference type="InterPro" id="IPR002182">
    <property type="entry name" value="NB-ARC"/>
</dbReference>
<evidence type="ECO:0000259" key="13">
    <source>
        <dbReference type="PROSITE" id="PS50863"/>
    </source>
</evidence>
<feature type="domain" description="C3H1-type" evidence="11">
    <location>
        <begin position="1384"/>
        <end position="1412"/>
    </location>
</feature>
<dbReference type="SMART" id="SM00356">
    <property type="entry name" value="ZnF_C3H1"/>
    <property type="match status" value="1"/>
</dbReference>
<dbReference type="GO" id="GO:0006952">
    <property type="term" value="P:defense response"/>
    <property type="evidence" value="ECO:0007669"/>
    <property type="project" value="UniProtKB-KW"/>
</dbReference>
<dbReference type="InterPro" id="IPR000157">
    <property type="entry name" value="TIR_dom"/>
</dbReference>
<evidence type="ECO:0000313" key="15">
    <source>
        <dbReference type="Proteomes" id="UP000886595"/>
    </source>
</evidence>
<evidence type="ECO:0000256" key="5">
    <source>
        <dbReference type="ARBA" id="ARBA00023015"/>
    </source>
</evidence>
<dbReference type="PANTHER" id="PTHR11017:SF278">
    <property type="entry name" value="SERINE_THREONINE-PROTEIN PHOSPHATASE 1 REGULATORY SUBUNIT 10"/>
    <property type="match status" value="1"/>
</dbReference>
<evidence type="ECO:0000256" key="9">
    <source>
        <dbReference type="PROSITE-ProRule" id="PRU00723"/>
    </source>
</evidence>
<evidence type="ECO:0000256" key="2">
    <source>
        <dbReference type="ARBA" id="ARBA00022614"/>
    </source>
</evidence>
<evidence type="ECO:0000256" key="7">
    <source>
        <dbReference type="ARBA" id="ARBA00023163"/>
    </source>
</evidence>
<dbReference type="PANTHER" id="PTHR11017">
    <property type="entry name" value="LEUCINE-RICH REPEAT-CONTAINING PROTEIN"/>
    <property type="match status" value="1"/>
</dbReference>
<dbReference type="Pfam" id="PF00642">
    <property type="entry name" value="zf-CCCH"/>
    <property type="match status" value="1"/>
</dbReference>
<evidence type="ECO:0000256" key="10">
    <source>
        <dbReference type="SAM" id="MobiDB-lite"/>
    </source>
</evidence>
<evidence type="ECO:0000313" key="14">
    <source>
        <dbReference type="EMBL" id="KAG2239684.1"/>
    </source>
</evidence>
<keyword evidence="9" id="KW-0863">Zinc-finger</keyword>
<dbReference type="EMBL" id="JAAMPC010001593">
    <property type="protein sequence ID" value="KAG2239684.1"/>
    <property type="molecule type" value="Genomic_DNA"/>
</dbReference>
<name>A0A8X7TFE9_BRACI</name>
<dbReference type="Gene3D" id="1.10.8.430">
    <property type="entry name" value="Helical domain of apoptotic protease-activating factors"/>
    <property type="match status" value="1"/>
</dbReference>
<dbReference type="Gene3D" id="3.40.50.10140">
    <property type="entry name" value="Toll/interleukin-1 receptor homology (TIR) domain"/>
    <property type="match status" value="1"/>
</dbReference>
<evidence type="ECO:0000256" key="3">
    <source>
        <dbReference type="ARBA" id="ARBA00022737"/>
    </source>
</evidence>
<dbReference type="GO" id="GO:0043531">
    <property type="term" value="F:ADP binding"/>
    <property type="evidence" value="ECO:0007669"/>
    <property type="project" value="InterPro"/>
</dbReference>
<dbReference type="Pfam" id="PF23598">
    <property type="entry name" value="LRR_14"/>
    <property type="match status" value="1"/>
</dbReference>
<comment type="caution">
    <text evidence="14">The sequence shown here is derived from an EMBL/GenBank/DDBJ whole genome shotgun (WGS) entry which is preliminary data.</text>
</comment>
<dbReference type="Pfam" id="PF02362">
    <property type="entry name" value="B3"/>
    <property type="match status" value="1"/>
</dbReference>
<dbReference type="InterPro" id="IPR036390">
    <property type="entry name" value="WH_DNA-bd_sf"/>
</dbReference>
<feature type="domain" description="TF-B3" evidence="13">
    <location>
        <begin position="182"/>
        <end position="254"/>
    </location>
</feature>
<feature type="compositionally biased region" description="Polar residues" evidence="10">
    <location>
        <begin position="1454"/>
        <end position="1465"/>
    </location>
</feature>
<dbReference type="Pfam" id="PF07725">
    <property type="entry name" value="LRR_3"/>
    <property type="match status" value="1"/>
</dbReference>
<keyword evidence="5" id="KW-0805">Transcription regulation</keyword>
<sequence length="1485" mass="167688">MDRLLALRRQEFPDLQSSLPPRFMDRILDRMKNSLNRRGISRRRLERCSSSFAEDIPVSTSFFATRSLQLPDFTVDDETDRINRSPGIIINRFQPQGDVLSEVSSSGVDSLDRDTTAICSENERGEKNVNPNYNGDDREDLFEKCLTSIDVVNLDRFIVTVKEDAGRYILLATVVAGTDSFLRLEDEGGKTWLFGFSYLSLSQCYEFTKGWRSYVEEKQLKAGDFVFFQRNLVYCGDNQVSEEMYFISYIFNNLCLRGFAPLRYDMKMSTVTENQKMIHIPRVGVIIFSMNFAHSRECLDGFVAIMEHLKTNDLVLIPVFFKVSVSDVRGQRGSFGKAFKRLGSSVQASHVMKWRAAMIELTSITGYAFSRKGDEVILAKNIVRDVCLPLSSETNTKLRGTRLSLKTILSQLNRSQPSAPQIVGLWGTAGIGKTTITRDFFRSQAERYDVYLRDEFFSKIFGAEKVFIDACDAKLIFTRNRFLGKKVLIVLDGVSSAKDAEVLIGGFGWFSGGHTIILTSRNRQVLVQCNTKEIYEIEKLSKFESLHLCSKFAAKEDGKGRMSLTSELVDYANGNPLALRVLGLSIQKQSIKDEKHHLRRLRQHPPSEIQNAFRISFNGRDDDKKSIFLDLACFFRGEDKDRVVNILDGCGCFTDLGIYGLIDESLISLEDNKIEMPNIFQDVGRFVVCQEHEEAGKRSRLWDSNDIADVLTHNTGIILDASILTFDLSSTAFQRMYRLRLLKIHCPSSENHCKVCLPEGLHSLPDELCLLHWERFPLESLPQNFSPKNLVELNMPYSNLTKVWKGTKARNLEHIDLEGCTSLVKVNSFILHHDKLTLLSLKNCSRLRVMPTTVHLKSLEVLNLSGCSELENLQDFSSNLKELYLAGTAIIEMPSSIGDLTRLVILDLENCESLQHLPPEISNFKAMMTLKLPGCSNLKSLPVLNTLFLQNSQRPNTRITMEESVSVNLHFAIQESRLDGSETILKLDNLQLRSDIHGFSFSREAVEEFLPAFEYLSNNGIPQESWTRVTVIPFPSSILHSLASRLYALVSLFLCNAYLVDIPEDIRWLASAMRVDLGRNSFSQIPKSIKEFRKLHSLRLRHCKNLKSLPELPRSLVVLNAHGCQLPRHYIFSNCFNLSPKTVRKYIGKAIDSVEGMAKGILQASLEQEHINAPAFSICIPASAGHQSSVNLQAGSSVRIQLAPGMLKTLSGFVLSVVVEFWDSYCNTSGFGIKCICRKSRIDLSPRLERIFHCWAPKEPTKVRRDHMFVFGSVKMHHAEAVNHDFLSDSLTFEFHPVNSENQLLGDSCTVKRCGVYLITDATCNTTLSAKRPFSSMDPGELSSMEHVAPPYKRCRLKGVIEIVILSLRKRKREMSVPTVKSVSKVKRLCRSYVRTGNCAVGPSCSFDHPTWVNTHKTSSSIPSESPRMDMLGLSSYGKPSDKRVETSTETSKRLSVSESRQSTAGKDATDTEQEEERALSQKEL</sequence>
<protein>
    <submittedName>
        <fullName evidence="14">Uncharacterized protein</fullName>
    </submittedName>
</protein>
<dbReference type="SUPFAM" id="SSF52058">
    <property type="entry name" value="L domain-like"/>
    <property type="match status" value="2"/>
</dbReference>
<dbReference type="InterPro" id="IPR015300">
    <property type="entry name" value="DNA-bd_pseudobarrel_sf"/>
</dbReference>
<evidence type="ECO:0000256" key="4">
    <source>
        <dbReference type="ARBA" id="ARBA00022821"/>
    </source>
</evidence>
<gene>
    <name evidence="14" type="ORF">Bca52824_091523</name>
</gene>
<feature type="compositionally biased region" description="Polar residues" evidence="10">
    <location>
        <begin position="1412"/>
        <end position="1424"/>
    </location>
</feature>
<keyword evidence="4" id="KW-0611">Plant defense</keyword>
<dbReference type="GO" id="GO:0003677">
    <property type="term" value="F:DNA binding"/>
    <property type="evidence" value="ECO:0007669"/>
    <property type="project" value="UniProtKB-KW"/>
</dbReference>
<dbReference type="InterPro" id="IPR032675">
    <property type="entry name" value="LRR_dom_sf"/>
</dbReference>
<dbReference type="Pfam" id="PF00931">
    <property type="entry name" value="NB-ARC"/>
    <property type="match status" value="1"/>
</dbReference>
<dbReference type="OrthoDB" id="1060944at2759"/>
<feature type="region of interest" description="Disordered" evidence="10">
    <location>
        <begin position="1412"/>
        <end position="1485"/>
    </location>
</feature>
<feature type="domain" description="TIR" evidence="12">
    <location>
        <begin position="226"/>
        <end position="390"/>
    </location>
</feature>
<keyword evidence="15" id="KW-1185">Reference proteome</keyword>
<dbReference type="PROSITE" id="PS50103">
    <property type="entry name" value="ZF_C3H1"/>
    <property type="match status" value="1"/>
</dbReference>
<dbReference type="Gene3D" id="3.80.10.10">
    <property type="entry name" value="Ribonuclease Inhibitor"/>
    <property type="match status" value="3"/>
</dbReference>
<keyword evidence="9" id="KW-0479">Metal-binding</keyword>
<reference evidence="14 15" key="1">
    <citation type="submission" date="2020-02" db="EMBL/GenBank/DDBJ databases">
        <authorList>
            <person name="Ma Q."/>
            <person name="Huang Y."/>
            <person name="Song X."/>
            <person name="Pei D."/>
        </authorList>
    </citation>
    <scope>NUCLEOTIDE SEQUENCE [LARGE SCALE GENOMIC DNA]</scope>
    <source>
        <strain evidence="14">Sxm20200214</strain>
        <tissue evidence="14">Leaf</tissue>
    </source>
</reference>
<dbReference type="SUPFAM" id="SSF52200">
    <property type="entry name" value="Toll/Interleukin receptor TIR domain"/>
    <property type="match status" value="1"/>
</dbReference>
<dbReference type="SUPFAM" id="SSF101936">
    <property type="entry name" value="DNA-binding pseudobarrel domain"/>
    <property type="match status" value="1"/>
</dbReference>
<evidence type="ECO:0000256" key="6">
    <source>
        <dbReference type="ARBA" id="ARBA00023125"/>
    </source>
</evidence>
<dbReference type="Pfam" id="PF01582">
    <property type="entry name" value="TIR"/>
    <property type="match status" value="1"/>
</dbReference>
<dbReference type="InterPro" id="IPR000571">
    <property type="entry name" value="Znf_CCCH"/>
</dbReference>
<dbReference type="InterPro" id="IPR044974">
    <property type="entry name" value="Disease_R_plants"/>
</dbReference>
<keyword evidence="2" id="KW-0433">Leucine-rich repeat</keyword>
<dbReference type="InterPro" id="IPR058192">
    <property type="entry name" value="WHD_ROQ1-like"/>
</dbReference>
<organism evidence="14 15">
    <name type="scientific">Brassica carinata</name>
    <name type="common">Ethiopian mustard</name>
    <name type="synonym">Abyssinian cabbage</name>
    <dbReference type="NCBI Taxonomy" id="52824"/>
    <lineage>
        <taxon>Eukaryota</taxon>
        <taxon>Viridiplantae</taxon>
        <taxon>Streptophyta</taxon>
        <taxon>Embryophyta</taxon>
        <taxon>Tracheophyta</taxon>
        <taxon>Spermatophyta</taxon>
        <taxon>Magnoliopsida</taxon>
        <taxon>eudicotyledons</taxon>
        <taxon>Gunneridae</taxon>
        <taxon>Pentapetalae</taxon>
        <taxon>rosids</taxon>
        <taxon>malvids</taxon>
        <taxon>Brassicales</taxon>
        <taxon>Brassicaceae</taxon>
        <taxon>Brassiceae</taxon>
        <taxon>Brassica</taxon>
    </lineage>
</organism>
<dbReference type="InterPro" id="IPR035897">
    <property type="entry name" value="Toll_tir_struct_dom_sf"/>
</dbReference>
<dbReference type="PROSITE" id="PS50863">
    <property type="entry name" value="B3"/>
    <property type="match status" value="1"/>
</dbReference>
<dbReference type="InterPro" id="IPR011713">
    <property type="entry name" value="Leu-rich_rpt_3"/>
</dbReference>
<dbReference type="CDD" id="cd10017">
    <property type="entry name" value="B3_DNA"/>
    <property type="match status" value="1"/>
</dbReference>
<evidence type="ECO:0000256" key="1">
    <source>
        <dbReference type="ARBA" id="ARBA00004123"/>
    </source>
</evidence>
<dbReference type="Proteomes" id="UP000886595">
    <property type="component" value="Unassembled WGS sequence"/>
</dbReference>
<dbReference type="InterPro" id="IPR042197">
    <property type="entry name" value="Apaf_helical"/>
</dbReference>
<dbReference type="SMART" id="SM00255">
    <property type="entry name" value="TIR"/>
    <property type="match status" value="1"/>
</dbReference>
<feature type="zinc finger region" description="C3H1-type" evidence="9">
    <location>
        <begin position="1384"/>
        <end position="1412"/>
    </location>
</feature>